<dbReference type="HOGENOM" id="CLU_1169749_0_0_4"/>
<feature type="region of interest" description="Disordered" evidence="1">
    <location>
        <begin position="145"/>
        <end position="169"/>
    </location>
</feature>
<dbReference type="Proteomes" id="UP000003973">
    <property type="component" value="Unassembled WGS sequence"/>
</dbReference>
<proteinExistence type="predicted"/>
<name>C3X3S0_9BURK</name>
<gene>
    <name evidence="2" type="ORF">OFAG_01009</name>
</gene>
<evidence type="ECO:0000313" key="3">
    <source>
        <dbReference type="Proteomes" id="UP000003973"/>
    </source>
</evidence>
<accession>C3X3S0</accession>
<organism evidence="2 3">
    <name type="scientific">Oxalobacter paraformigenes</name>
    <dbReference type="NCBI Taxonomy" id="556268"/>
    <lineage>
        <taxon>Bacteria</taxon>
        <taxon>Pseudomonadati</taxon>
        <taxon>Pseudomonadota</taxon>
        <taxon>Betaproteobacteria</taxon>
        <taxon>Burkholderiales</taxon>
        <taxon>Oxalobacteraceae</taxon>
        <taxon>Oxalobacter</taxon>
    </lineage>
</organism>
<comment type="caution">
    <text evidence="2">The sequence shown here is derived from an EMBL/GenBank/DDBJ whole genome shotgun (WGS) entry which is preliminary data.</text>
</comment>
<protein>
    <submittedName>
        <fullName evidence="2">Uncharacterized protein</fullName>
    </submittedName>
</protein>
<dbReference type="EMBL" id="ACDP02000015">
    <property type="protein sequence ID" value="EEO27856.2"/>
    <property type="molecule type" value="Genomic_DNA"/>
</dbReference>
<evidence type="ECO:0000256" key="1">
    <source>
        <dbReference type="SAM" id="MobiDB-lite"/>
    </source>
</evidence>
<sequence length="237" mass="25367">MRAAVRLPERPGPLWSVAAKQRAGFFRVRAEASGNVVSGEADTPAKRACQGQSCRALTIRQTAGRAPAGKKEWPEWRVHFAPTRRGLVCLFPEKRRIGGKQGECPVSGEGETGCETAVRIKVTGFKMNASHFLINRFAAGRIAAGERRKGRGKRKGRGSEKGGGAVKNRQDCPVLSGRMAVGAGTGSARRERRPVPEAVLPGWGRGGEGTGSPFPFFGRKAAGWAVRVYGNGRPACF</sequence>
<keyword evidence="3" id="KW-1185">Reference proteome</keyword>
<reference evidence="2" key="1">
    <citation type="submission" date="2011-10" db="EMBL/GenBank/DDBJ databases">
        <title>The Genome Sequence of Oxalobacter formigenes HOxBLS.</title>
        <authorList>
            <consortium name="The Broad Institute Genome Sequencing Platform"/>
            <person name="Earl A."/>
            <person name="Ward D."/>
            <person name="Feldgarden M."/>
            <person name="Gevers D."/>
            <person name="Allison M.J."/>
            <person name="Humphrey S."/>
            <person name="Young S.K."/>
            <person name="Zeng Q."/>
            <person name="Gargeya S."/>
            <person name="Fitzgerald M."/>
            <person name="Haas B."/>
            <person name="Abouelleil A."/>
            <person name="Alvarado L."/>
            <person name="Arachchi H.M."/>
            <person name="Berlin A."/>
            <person name="Brown A."/>
            <person name="Chapman S.B."/>
            <person name="Chen Z."/>
            <person name="Dunbar C."/>
            <person name="Freedman E."/>
            <person name="Gearin G."/>
            <person name="Goldberg J."/>
            <person name="Griggs A."/>
            <person name="Gujja S."/>
            <person name="Heiman D."/>
            <person name="Howarth C."/>
            <person name="Larson L."/>
            <person name="Lui A."/>
            <person name="MacDonald P.J.P."/>
            <person name="Montmayeur A."/>
            <person name="Murphy C."/>
            <person name="Neiman D."/>
            <person name="Pearson M."/>
            <person name="Priest M."/>
            <person name="Roberts A."/>
            <person name="Saif S."/>
            <person name="Shea T."/>
            <person name="Shenoy N."/>
            <person name="Sisk P."/>
            <person name="Stolte C."/>
            <person name="Sykes S."/>
            <person name="Wortman J."/>
            <person name="Nusbaum C."/>
            <person name="Birren B."/>
        </authorList>
    </citation>
    <scope>NUCLEOTIDE SEQUENCE [LARGE SCALE GENOMIC DNA]</scope>
    <source>
        <strain evidence="2">HOxBLS</strain>
    </source>
</reference>
<evidence type="ECO:0000313" key="2">
    <source>
        <dbReference type="EMBL" id="EEO27856.2"/>
    </source>
</evidence>
<dbReference type="AlphaFoldDB" id="C3X3S0"/>